<dbReference type="SUPFAM" id="SSF56801">
    <property type="entry name" value="Acetyl-CoA synthetase-like"/>
    <property type="match status" value="2"/>
</dbReference>
<keyword evidence="3" id="KW-0436">Ligase</keyword>
<evidence type="ECO:0000259" key="5">
    <source>
        <dbReference type="PROSITE" id="PS50075"/>
    </source>
</evidence>
<dbReference type="SUPFAM" id="SSF52777">
    <property type="entry name" value="CoA-dependent acyltransferases"/>
    <property type="match status" value="5"/>
</dbReference>
<dbReference type="Pfam" id="PF00668">
    <property type="entry name" value="Condensation"/>
    <property type="match status" value="2"/>
</dbReference>
<dbReference type="InterPro" id="IPR010071">
    <property type="entry name" value="AA_adenyl_dom"/>
</dbReference>
<dbReference type="CDD" id="cd05918">
    <property type="entry name" value="A_NRPS_SidN3_like"/>
    <property type="match status" value="2"/>
</dbReference>
<dbReference type="FunFam" id="3.40.50.12780:FF:000012">
    <property type="entry name" value="Non-ribosomal peptide synthetase"/>
    <property type="match status" value="1"/>
</dbReference>
<name>A0A8H6N014_9PEZI</name>
<dbReference type="Gene3D" id="3.30.559.30">
    <property type="entry name" value="Nonribosomal peptide synthetase, condensation domain"/>
    <property type="match status" value="3"/>
</dbReference>
<keyword evidence="7" id="KW-1185">Reference proteome</keyword>
<dbReference type="InterPro" id="IPR000873">
    <property type="entry name" value="AMP-dep_synth/lig_dom"/>
</dbReference>
<keyword evidence="1" id="KW-0596">Phosphopantetheine</keyword>
<dbReference type="InterPro" id="IPR036736">
    <property type="entry name" value="ACP-like_sf"/>
</dbReference>
<dbReference type="FunFam" id="3.40.50.980:FF:000001">
    <property type="entry name" value="Non-ribosomal peptide synthetase"/>
    <property type="match status" value="1"/>
</dbReference>
<protein>
    <submittedName>
        <fullName evidence="6">Bacitracin synthase 3</fullName>
    </submittedName>
</protein>
<dbReference type="InterPro" id="IPR009081">
    <property type="entry name" value="PP-bd_ACP"/>
</dbReference>
<dbReference type="GO" id="GO:0005737">
    <property type="term" value="C:cytoplasm"/>
    <property type="evidence" value="ECO:0007669"/>
    <property type="project" value="TreeGrafter"/>
</dbReference>
<dbReference type="Pfam" id="PF00501">
    <property type="entry name" value="AMP-binding"/>
    <property type="match status" value="2"/>
</dbReference>
<evidence type="ECO:0000256" key="1">
    <source>
        <dbReference type="ARBA" id="ARBA00022450"/>
    </source>
</evidence>
<dbReference type="PROSITE" id="PS00012">
    <property type="entry name" value="PHOSPHOPANTETHEINE"/>
    <property type="match status" value="1"/>
</dbReference>
<dbReference type="SMART" id="SM00823">
    <property type="entry name" value="PKS_PP"/>
    <property type="match status" value="2"/>
</dbReference>
<dbReference type="GO" id="GO:0016874">
    <property type="term" value="F:ligase activity"/>
    <property type="evidence" value="ECO:0007669"/>
    <property type="project" value="UniProtKB-KW"/>
</dbReference>
<dbReference type="PANTHER" id="PTHR45527">
    <property type="entry name" value="NONRIBOSOMAL PEPTIDE SYNTHETASE"/>
    <property type="match status" value="1"/>
</dbReference>
<dbReference type="Gene3D" id="3.40.50.12780">
    <property type="entry name" value="N-terminal domain of ligase-like"/>
    <property type="match status" value="2"/>
</dbReference>
<evidence type="ECO:0000313" key="6">
    <source>
        <dbReference type="EMBL" id="KAF6815312.1"/>
    </source>
</evidence>
<accession>A0A8H6N014</accession>
<dbReference type="PROSITE" id="PS00455">
    <property type="entry name" value="AMP_BINDING"/>
    <property type="match status" value="2"/>
</dbReference>
<dbReference type="NCBIfam" id="TIGR01733">
    <property type="entry name" value="AA-adenyl-dom"/>
    <property type="match status" value="2"/>
</dbReference>
<sequence length="2564" mass="282883">MQLVRHIENHEDFFLPNSLDLYKDLQAHSAGKESISSFSEIEAVFPATEIQRDILNEDVQWAEVELFSGNAMSFGLETVFNAWTSLASHHVCLRSYLTTNPKSGEPQVVILRRIERIRWNKAGKKSRPPNDSPAYVSVDGTRHIDGISVILHFHRALIDTTSLHTIKLDYALQLHGLPGIESAGFATYIRYLNRQREGIDASKTFWSNTFSGTVPLSVFGEPSELNDITLTRHGVSAVVTSLELGKLTSLDAYMRRLASWRQTFFEVVWAHVLSAHTVSDEVTFGTVRRDESFIGAETCVGCVDQTYLVRFQVTGDHRPTFLDGIRSLDAYHDEASRHAFIGLNEIQHLAGHRKTVESAVSYSQTTNTPCIAPGLSRFPVVLCISDADALRVTLKCKAYIPLDEVEVILKHFVAGVLRAASILGLESDRPLTSLDLISEDEKQAIISQSTSSLMAEPTTIPKLFEETVASCPNKIAVDFEGTESLTFVELNRRSNGLARKLRLSKGAIFPILMERSLEMVVTILAVLKSGAAYTVLDPDSPVQRLEQIIDDCKATTVLASSKYLRLLSVTVDVQQALSDLDNQGEESPDYIFDNLDRDIATEDLCYVIYTSGSTGKPKGAVLTHRAATSGMGYHSLRDLCRWLLFYNPSFSAAQRTILGTLVHGGTVVLAKKETLTGDLAGVINNLSIDALGITPSALSLIRPDDVPRLRQITLVGERISQELVDTWACLDTLKLRNTYGLSECTQLNFGRELSNSTSGTLNPRVVGTPTDTTGAFILEPGTERLSPILVTGELCLSGPQLSEGYVNNPALTERAFIDNPFGPGKLYRTGDRARRLADGQIEILGRIDMQVKINGQKVEPAEVDRLLFAFNGVDATVTLPIDIEGRPTLVTGVVVAAGHTFRSSVTAARDHLKEHLPAYMLPGLWLPLDEIPKNSNGKVNLHQLREQAKELGSVGFANLMAGTEDDSVMDQIEGKLAQVWARLLDIEVSSVRPSHVFTDLGGSSIQAIQVVSELRNAGLTVELSDLLIDKTLRAIAAESKAFDPEGQQDLEPFALIADQGFLSDLKQDGDVIDAYPATPFQEAMLASINTPSDPYTYSRTWDVSHLDVGNLRQSFDEVFRAREILRTVFVPHRRSFIQAVRSDVLLPWHESSESLEEYSSRIKDLQWDLSSPLWKAAILANRVLVVTMHHSLFDFWSHRFLYDDVAYVYNSGQPVPERPGFRNFVRYLQQGDAAASETFWSAYLEGADAVKLNHSPTAETSRRELDLGFSLSERASSVGFTLGTVIYAAWAILLSRQLGSEDVTFATTISGREVPVDGIHAIDGPTMTTVPQRVKVSPETRLGELAQNTVLGFARLLRHSQAGMLGALRASKLSPKAIDTLVNILVLGSDSRQFRQPEAKEILQMHGSRPQWASGSDTTVLAVEETTGSANTTTIRLISAMEPRRLEFLESSFVTIVNQILEQPALAVSSVAVMGDDEREFLYNTLSNRKTLHVPDAEFLHNAFERHASNSPERVAIDFNGSEQVSYAILNNLANRFAHELIDRGLQPGDLVPLVLDKSVDMIVAILGVLKAGGAYVPLSPDNPTERNAFVVSDTKAKLLVLHPQYAAFGEHAREHLGVEIFVLDNYNSLSDFAIGSRDASVAPTVATTPDSLAYLIYTSGSTGLPKGVKVPHRAAAAAVVSMAEVEGRHQGTWRTLQFANYVFDASVQDFFNTLSTGGTLCMAPTDVLLSDIAGCINRMDARQSIITPTVAKLFSPNDVPRFETLIVGGELLTSDVVDVWGPRCKILNVYGPTETSMVVTTKAVEWSPEQDSRRIGNIGAPFPTVMAFIVHPDGEALQPYGAVGELCIGGPQVTDGYMNRPDLTGAAYIDSHVLGTRIYRTGDLARWLPGGEIECLGRKDNQVKIHGHRIELGEVEESIRRSGLVKDTVATVASVHGKVHLVAFCVFDEGIATVDESGAQDPSALRSTIDELRGSLGSLATYMVPKFVIPMSTFPKLPSRKVDRKTLKKVVDDLPHDFMAQCVLKSSDASHEVVPVETPAEEVLQSIWADVFDVSPERLGREASFFALGGDSISAISLTGHLRRAGYSLTVLDILKSPKLKDLAASMRKIELSSSAPKKVFEAPGIVRESLERTGLQWDEDVDYVYPCPPGQAEFLKQGSRDTQMWVLQTVRRMPADVHPDAWIEATTKLTEANDILRTCWLQVFPEDWVGVVLRSSQLRLERPKLDSEQEISRFIERFWEDRFEFGRPFIKYAVINHNDSSWDLVIKMDHAVYDGTLLRVFDDHFGALLRNEPLPPRVEFRDFAQHVFQEDKNSSLEYWKMSMVGVDARDQIIHGIDLASVASPKITASLRKEIDTADIDRTASHFGVTPSIIFQAAFSLWLAGATDSTDIRFDYLLSGRNVALPDPQSINGTLANFLPFRTALEPKESVTSFVSRLQDDFWAVTENGLVGLDEIYRTAGLSRETHSNRVLFLSQPFEPTAGDDPNGQYRWLVMAKSKVRMFQPYALVVEVSKSLGERHVLKVMYDEGLFDAAAAEKITDDISALAKVLMDKRTGGVLLEEL</sequence>
<dbReference type="InterPro" id="IPR020806">
    <property type="entry name" value="PKS_PP-bd"/>
</dbReference>
<comment type="similarity">
    <text evidence="4">Belongs to the NRP synthetase family.</text>
</comment>
<evidence type="ECO:0000256" key="4">
    <source>
        <dbReference type="ARBA" id="ARBA00029454"/>
    </source>
</evidence>
<feature type="domain" description="Carrier" evidence="5">
    <location>
        <begin position="2036"/>
        <end position="2112"/>
    </location>
</feature>
<comment type="caution">
    <text evidence="6">The sequence shown here is derived from an EMBL/GenBank/DDBJ whole genome shotgun (WGS) entry which is preliminary data.</text>
</comment>
<dbReference type="InterPro" id="IPR020845">
    <property type="entry name" value="AMP-binding_CS"/>
</dbReference>
<dbReference type="Gene3D" id="1.10.1200.10">
    <property type="entry name" value="ACP-like"/>
    <property type="match status" value="2"/>
</dbReference>
<dbReference type="FunFam" id="3.30.300.30:FF:000015">
    <property type="entry name" value="Nonribosomal peptide synthase SidD"/>
    <property type="match status" value="1"/>
</dbReference>
<feature type="domain" description="Carrier" evidence="5">
    <location>
        <begin position="967"/>
        <end position="1043"/>
    </location>
</feature>
<dbReference type="InterPro" id="IPR006162">
    <property type="entry name" value="Ppantetheine_attach_site"/>
</dbReference>
<gene>
    <name evidence="6" type="ORF">CSOJ01_03575</name>
</gene>
<dbReference type="InterPro" id="IPR023213">
    <property type="entry name" value="CAT-like_dom_sf"/>
</dbReference>
<proteinExistence type="inferred from homology"/>
<evidence type="ECO:0000256" key="3">
    <source>
        <dbReference type="ARBA" id="ARBA00022598"/>
    </source>
</evidence>
<dbReference type="Proteomes" id="UP000652219">
    <property type="component" value="Unassembled WGS sequence"/>
</dbReference>
<dbReference type="InterPro" id="IPR045851">
    <property type="entry name" value="AMP-bd_C_sf"/>
</dbReference>
<evidence type="ECO:0000256" key="2">
    <source>
        <dbReference type="ARBA" id="ARBA00022553"/>
    </source>
</evidence>
<dbReference type="InterPro" id="IPR001242">
    <property type="entry name" value="Condensation_dom"/>
</dbReference>
<reference evidence="6 7" key="1">
    <citation type="journal article" date="2020" name="Phytopathology">
        <title>Genome Sequence Resources of Colletotrichum truncatum, C. plurivorum, C. musicola, and C. sojae: Four Species Pathogenic to Soybean (Glycine max).</title>
        <authorList>
            <person name="Rogerio F."/>
            <person name="Boufleur T.R."/>
            <person name="Ciampi-Guillardi M."/>
            <person name="Sukno S.A."/>
            <person name="Thon M.R."/>
            <person name="Massola Junior N.S."/>
            <person name="Baroncelli R."/>
        </authorList>
    </citation>
    <scope>NUCLEOTIDE SEQUENCE [LARGE SCALE GENOMIC DNA]</scope>
    <source>
        <strain evidence="6 7">LFN0009</strain>
    </source>
</reference>
<dbReference type="SUPFAM" id="SSF47336">
    <property type="entry name" value="ACP-like"/>
    <property type="match status" value="2"/>
</dbReference>
<dbReference type="InterPro" id="IPR042099">
    <property type="entry name" value="ANL_N_sf"/>
</dbReference>
<dbReference type="GO" id="GO:0044550">
    <property type="term" value="P:secondary metabolite biosynthetic process"/>
    <property type="evidence" value="ECO:0007669"/>
    <property type="project" value="TreeGrafter"/>
</dbReference>
<dbReference type="PANTHER" id="PTHR45527:SF1">
    <property type="entry name" value="FATTY ACID SYNTHASE"/>
    <property type="match status" value="1"/>
</dbReference>
<dbReference type="PROSITE" id="PS50075">
    <property type="entry name" value="CARRIER"/>
    <property type="match status" value="2"/>
</dbReference>
<dbReference type="GO" id="GO:0043041">
    <property type="term" value="P:amino acid activation for nonribosomal peptide biosynthetic process"/>
    <property type="evidence" value="ECO:0007669"/>
    <property type="project" value="TreeGrafter"/>
</dbReference>
<dbReference type="GO" id="GO:0031177">
    <property type="term" value="F:phosphopantetheine binding"/>
    <property type="evidence" value="ECO:0007669"/>
    <property type="project" value="InterPro"/>
</dbReference>
<keyword evidence="2" id="KW-0597">Phosphoprotein</keyword>
<evidence type="ECO:0000313" key="7">
    <source>
        <dbReference type="Proteomes" id="UP000652219"/>
    </source>
</evidence>
<dbReference type="Pfam" id="PF00550">
    <property type="entry name" value="PP-binding"/>
    <property type="match status" value="2"/>
</dbReference>
<organism evidence="6 7">
    <name type="scientific">Colletotrichum sojae</name>
    <dbReference type="NCBI Taxonomy" id="2175907"/>
    <lineage>
        <taxon>Eukaryota</taxon>
        <taxon>Fungi</taxon>
        <taxon>Dikarya</taxon>
        <taxon>Ascomycota</taxon>
        <taxon>Pezizomycotina</taxon>
        <taxon>Sordariomycetes</taxon>
        <taxon>Hypocreomycetidae</taxon>
        <taxon>Glomerellales</taxon>
        <taxon>Glomerellaceae</taxon>
        <taxon>Colletotrichum</taxon>
        <taxon>Colletotrichum orchidearum species complex</taxon>
    </lineage>
</organism>
<dbReference type="Gene3D" id="3.30.559.10">
    <property type="entry name" value="Chloramphenicol acetyltransferase-like domain"/>
    <property type="match status" value="2"/>
</dbReference>
<dbReference type="EMBL" id="WIGN01000036">
    <property type="protein sequence ID" value="KAF6815312.1"/>
    <property type="molecule type" value="Genomic_DNA"/>
</dbReference>
<dbReference type="Gene3D" id="3.30.300.30">
    <property type="match status" value="2"/>
</dbReference>